<sequence>MAMRDNGTEQLIKDTAKRIFFAEGKTNATTQDIADAAGVTRTLVNYYFRSKDVLFKRVFDEAMIDTRNRFDEVLSAPLAFPKKVEKFIDVFYNEALKFPYKEAFMISEINSHEFALKQKEAPEALKIFLQDIKKEMDNGTIKKMKPMNFMLNLFSLMAYPLLTRPLFQRTFELTDTQYETLLKDRKKMILEILMP</sequence>
<dbReference type="Proteomes" id="UP000619078">
    <property type="component" value="Unassembled WGS sequence"/>
</dbReference>
<dbReference type="GO" id="GO:0003677">
    <property type="term" value="F:DNA binding"/>
    <property type="evidence" value="ECO:0007669"/>
    <property type="project" value="UniProtKB-UniRule"/>
</dbReference>
<proteinExistence type="predicted"/>
<dbReference type="SUPFAM" id="SSF46689">
    <property type="entry name" value="Homeodomain-like"/>
    <property type="match status" value="1"/>
</dbReference>
<feature type="DNA-binding region" description="H-T-H motif" evidence="2">
    <location>
        <begin position="29"/>
        <end position="48"/>
    </location>
</feature>
<dbReference type="AlphaFoldDB" id="A0A926S2J8"/>
<keyword evidence="5" id="KW-1185">Reference proteome</keyword>
<name>A0A926S2J8_9SPHI</name>
<dbReference type="Pfam" id="PF00440">
    <property type="entry name" value="TetR_N"/>
    <property type="match status" value="1"/>
</dbReference>
<organism evidence="4 5">
    <name type="scientific">Mucilaginibacter glaciei</name>
    <dbReference type="NCBI Taxonomy" id="2772109"/>
    <lineage>
        <taxon>Bacteria</taxon>
        <taxon>Pseudomonadati</taxon>
        <taxon>Bacteroidota</taxon>
        <taxon>Sphingobacteriia</taxon>
        <taxon>Sphingobacteriales</taxon>
        <taxon>Sphingobacteriaceae</taxon>
        <taxon>Mucilaginibacter</taxon>
    </lineage>
</organism>
<dbReference type="PROSITE" id="PS50977">
    <property type="entry name" value="HTH_TETR_2"/>
    <property type="match status" value="1"/>
</dbReference>
<dbReference type="InterPro" id="IPR050624">
    <property type="entry name" value="HTH-type_Tx_Regulator"/>
</dbReference>
<protein>
    <submittedName>
        <fullName evidence="4">TetR/AcrR family transcriptional regulator</fullName>
    </submittedName>
</protein>
<evidence type="ECO:0000313" key="5">
    <source>
        <dbReference type="Proteomes" id="UP000619078"/>
    </source>
</evidence>
<dbReference type="PANTHER" id="PTHR43479">
    <property type="entry name" value="ACREF/ENVCD OPERON REPRESSOR-RELATED"/>
    <property type="match status" value="1"/>
</dbReference>
<evidence type="ECO:0000256" key="1">
    <source>
        <dbReference type="ARBA" id="ARBA00023125"/>
    </source>
</evidence>
<evidence type="ECO:0000313" key="4">
    <source>
        <dbReference type="EMBL" id="MBD1394223.1"/>
    </source>
</evidence>
<comment type="caution">
    <text evidence="4">The sequence shown here is derived from an EMBL/GenBank/DDBJ whole genome shotgun (WGS) entry which is preliminary data.</text>
</comment>
<evidence type="ECO:0000256" key="2">
    <source>
        <dbReference type="PROSITE-ProRule" id="PRU00335"/>
    </source>
</evidence>
<evidence type="ECO:0000259" key="3">
    <source>
        <dbReference type="PROSITE" id="PS50977"/>
    </source>
</evidence>
<dbReference type="InterPro" id="IPR001647">
    <property type="entry name" value="HTH_TetR"/>
</dbReference>
<reference evidence="4" key="1">
    <citation type="submission" date="2020-09" db="EMBL/GenBank/DDBJ databases">
        <title>Novel species of Mucilaginibacter isolated from a glacier on the Tibetan Plateau.</title>
        <authorList>
            <person name="Liu Q."/>
            <person name="Xin Y.-H."/>
        </authorList>
    </citation>
    <scope>NUCLEOTIDE SEQUENCE</scope>
    <source>
        <strain evidence="4">ZB1P21</strain>
    </source>
</reference>
<dbReference type="Gene3D" id="1.10.357.10">
    <property type="entry name" value="Tetracycline Repressor, domain 2"/>
    <property type="match status" value="1"/>
</dbReference>
<accession>A0A926S2J8</accession>
<dbReference type="PANTHER" id="PTHR43479:SF21">
    <property type="entry name" value="TRANSCRIPTIONAL REGULATOR, TETR FAMILY"/>
    <property type="match status" value="1"/>
</dbReference>
<keyword evidence="1 2" id="KW-0238">DNA-binding</keyword>
<feature type="domain" description="HTH tetR-type" evidence="3">
    <location>
        <begin position="6"/>
        <end position="66"/>
    </location>
</feature>
<dbReference type="EMBL" id="JACWMX010000005">
    <property type="protein sequence ID" value="MBD1394223.1"/>
    <property type="molecule type" value="Genomic_DNA"/>
</dbReference>
<gene>
    <name evidence="4" type="ORF">IDJ76_14025</name>
</gene>
<dbReference type="RefSeq" id="WP_191163963.1">
    <property type="nucleotide sequence ID" value="NZ_JACWMX010000005.1"/>
</dbReference>
<dbReference type="InterPro" id="IPR009057">
    <property type="entry name" value="Homeodomain-like_sf"/>
</dbReference>